<dbReference type="SUPFAM" id="SSF52540">
    <property type="entry name" value="P-loop containing nucleoside triphosphate hydrolases"/>
    <property type="match status" value="1"/>
</dbReference>
<dbReference type="PROSITE" id="PS50045">
    <property type="entry name" value="SIGMA54_INTERACT_4"/>
    <property type="match status" value="1"/>
</dbReference>
<feature type="domain" description="Sigma-54 factor interaction" evidence="11">
    <location>
        <begin position="150"/>
        <end position="379"/>
    </location>
</feature>
<dbReference type="PROSITE" id="PS00688">
    <property type="entry name" value="SIGMA54_INTERACT_3"/>
    <property type="match status" value="1"/>
</dbReference>
<dbReference type="SUPFAM" id="SSF46689">
    <property type="entry name" value="Homeodomain-like"/>
    <property type="match status" value="1"/>
</dbReference>
<keyword evidence="6" id="KW-0805">Transcription regulation</keyword>
<evidence type="ECO:0000256" key="9">
    <source>
        <dbReference type="ARBA" id="ARBA00029500"/>
    </source>
</evidence>
<evidence type="ECO:0000259" key="11">
    <source>
        <dbReference type="PROSITE" id="PS50045"/>
    </source>
</evidence>
<feature type="domain" description="Response regulatory" evidence="12">
    <location>
        <begin position="10"/>
        <end position="124"/>
    </location>
</feature>
<dbReference type="Pfam" id="PF00072">
    <property type="entry name" value="Response_reg"/>
    <property type="match status" value="1"/>
</dbReference>
<evidence type="ECO:0000256" key="8">
    <source>
        <dbReference type="ARBA" id="ARBA00023163"/>
    </source>
</evidence>
<dbReference type="SMART" id="SM00448">
    <property type="entry name" value="REC"/>
    <property type="match status" value="1"/>
</dbReference>
<keyword evidence="7" id="KW-0238">DNA-binding</keyword>
<dbReference type="Proteomes" id="UP000326437">
    <property type="component" value="Unassembled WGS sequence"/>
</dbReference>
<dbReference type="PROSITE" id="PS00675">
    <property type="entry name" value="SIGMA54_INTERACT_1"/>
    <property type="match status" value="1"/>
</dbReference>
<dbReference type="InterPro" id="IPR027417">
    <property type="entry name" value="P-loop_NTPase"/>
</dbReference>
<dbReference type="GO" id="GO:0006355">
    <property type="term" value="P:regulation of DNA-templated transcription"/>
    <property type="evidence" value="ECO:0007669"/>
    <property type="project" value="InterPro"/>
</dbReference>
<dbReference type="PANTHER" id="PTHR32071">
    <property type="entry name" value="TRANSCRIPTIONAL REGULATORY PROTEIN"/>
    <property type="match status" value="1"/>
</dbReference>
<dbReference type="InterPro" id="IPR002078">
    <property type="entry name" value="Sigma_54_int"/>
</dbReference>
<evidence type="ECO:0000313" key="14">
    <source>
        <dbReference type="Proteomes" id="UP000326437"/>
    </source>
</evidence>
<dbReference type="InterPro" id="IPR025944">
    <property type="entry name" value="Sigma_54_int_dom_CS"/>
</dbReference>
<dbReference type="PRINTS" id="PR01590">
    <property type="entry name" value="HTHFIS"/>
</dbReference>
<evidence type="ECO:0000313" key="13">
    <source>
        <dbReference type="EMBL" id="VVN54998.1"/>
    </source>
</evidence>
<dbReference type="FunFam" id="3.40.50.300:FF:000006">
    <property type="entry name" value="DNA-binding transcriptional regulator NtrC"/>
    <property type="match status" value="1"/>
</dbReference>
<evidence type="ECO:0000256" key="5">
    <source>
        <dbReference type="ARBA" id="ARBA00023012"/>
    </source>
</evidence>
<dbReference type="SUPFAM" id="SSF52172">
    <property type="entry name" value="CheY-like"/>
    <property type="match status" value="1"/>
</dbReference>
<evidence type="ECO:0000259" key="12">
    <source>
        <dbReference type="PROSITE" id="PS50110"/>
    </source>
</evidence>
<dbReference type="Gene3D" id="3.40.50.300">
    <property type="entry name" value="P-loop containing nucleotide triphosphate hydrolases"/>
    <property type="match status" value="1"/>
</dbReference>
<dbReference type="InterPro" id="IPR001789">
    <property type="entry name" value="Sig_transdc_resp-reg_receiver"/>
</dbReference>
<dbReference type="Gene3D" id="1.10.8.60">
    <property type="match status" value="1"/>
</dbReference>
<feature type="modified residue" description="4-aspartylphosphate" evidence="10">
    <location>
        <position position="59"/>
    </location>
</feature>
<evidence type="ECO:0000256" key="4">
    <source>
        <dbReference type="ARBA" id="ARBA00022840"/>
    </source>
</evidence>
<dbReference type="InterPro" id="IPR002197">
    <property type="entry name" value="HTH_Fis"/>
</dbReference>
<dbReference type="GO" id="GO:0000160">
    <property type="term" value="P:phosphorelay signal transduction system"/>
    <property type="evidence" value="ECO:0007669"/>
    <property type="project" value="UniProtKB-KW"/>
</dbReference>
<dbReference type="Gene3D" id="3.40.50.2300">
    <property type="match status" value="1"/>
</dbReference>
<evidence type="ECO:0000256" key="6">
    <source>
        <dbReference type="ARBA" id="ARBA00023015"/>
    </source>
</evidence>
<dbReference type="InterPro" id="IPR025943">
    <property type="entry name" value="Sigma_54_int_dom_ATP-bd_2"/>
</dbReference>
<keyword evidence="4" id="KW-0067">ATP-binding</keyword>
<dbReference type="CDD" id="cd17549">
    <property type="entry name" value="REC_DctD-like"/>
    <property type="match status" value="1"/>
</dbReference>
<dbReference type="Pfam" id="PF25601">
    <property type="entry name" value="AAA_lid_14"/>
    <property type="match status" value="1"/>
</dbReference>
<dbReference type="Pfam" id="PF00158">
    <property type="entry name" value="Sigma54_activat"/>
    <property type="match status" value="1"/>
</dbReference>
<dbReference type="InterPro" id="IPR003593">
    <property type="entry name" value="AAA+_ATPase"/>
</dbReference>
<dbReference type="PROSITE" id="PS50110">
    <property type="entry name" value="RESPONSE_REGULATORY"/>
    <property type="match status" value="1"/>
</dbReference>
<dbReference type="InterPro" id="IPR025662">
    <property type="entry name" value="Sigma_54_int_dom_ATP-bd_1"/>
</dbReference>
<dbReference type="PROSITE" id="PS00676">
    <property type="entry name" value="SIGMA54_INTERACT_2"/>
    <property type="match status" value="1"/>
</dbReference>
<keyword evidence="3" id="KW-0058">Aromatic hydrocarbons catabolism</keyword>
<evidence type="ECO:0000256" key="2">
    <source>
        <dbReference type="ARBA" id="ARBA00022741"/>
    </source>
</evidence>
<dbReference type="AlphaFoldDB" id="A0A5E6YLX3"/>
<keyword evidence="2" id="KW-0547">Nucleotide-binding</keyword>
<organism evidence="13 14">
    <name type="scientific">Pseudomonas fluorescens</name>
    <dbReference type="NCBI Taxonomy" id="294"/>
    <lineage>
        <taxon>Bacteria</taxon>
        <taxon>Pseudomonadati</taxon>
        <taxon>Pseudomonadota</taxon>
        <taxon>Gammaproteobacteria</taxon>
        <taxon>Pseudomonadales</taxon>
        <taxon>Pseudomonadaceae</taxon>
        <taxon>Pseudomonas</taxon>
    </lineage>
</organism>
<dbReference type="OrthoDB" id="9804019at2"/>
<keyword evidence="8" id="KW-0804">Transcription</keyword>
<dbReference type="Gene3D" id="1.10.10.60">
    <property type="entry name" value="Homeodomain-like"/>
    <property type="match status" value="1"/>
</dbReference>
<dbReference type="InterPro" id="IPR030828">
    <property type="entry name" value="HTH_TyrR"/>
</dbReference>
<dbReference type="CDD" id="cd00009">
    <property type="entry name" value="AAA"/>
    <property type="match status" value="1"/>
</dbReference>
<dbReference type="FunFam" id="3.40.50.2300:FF:000018">
    <property type="entry name" value="DNA-binding transcriptional regulator NtrC"/>
    <property type="match status" value="1"/>
</dbReference>
<dbReference type="InterPro" id="IPR058031">
    <property type="entry name" value="AAA_lid_NorR"/>
</dbReference>
<dbReference type="SMART" id="SM00382">
    <property type="entry name" value="AAA"/>
    <property type="match status" value="1"/>
</dbReference>
<reference evidence="13 14" key="1">
    <citation type="submission" date="2019-09" db="EMBL/GenBank/DDBJ databases">
        <authorList>
            <person name="Chandra G."/>
            <person name="Truman W A."/>
        </authorList>
    </citation>
    <scope>NUCLEOTIDE SEQUENCE [LARGE SCALE GENOMIC DNA]</scope>
    <source>
        <strain evidence="13">PS685</strain>
    </source>
</reference>
<dbReference type="PANTHER" id="PTHR32071:SF57">
    <property type="entry name" value="C4-DICARBOXYLATE TRANSPORT TRANSCRIPTIONAL REGULATORY PROTEIN DCTD"/>
    <property type="match status" value="1"/>
</dbReference>
<protein>
    <recommendedName>
        <fullName evidence="9">HTH-type transcriptional regulatory protein TyrR</fullName>
    </recommendedName>
</protein>
<dbReference type="Pfam" id="PF18024">
    <property type="entry name" value="HTH_50"/>
    <property type="match status" value="1"/>
</dbReference>
<evidence type="ECO:0000256" key="10">
    <source>
        <dbReference type="PROSITE-ProRule" id="PRU00169"/>
    </source>
</evidence>
<dbReference type="InterPro" id="IPR009057">
    <property type="entry name" value="Homeodomain-like_sf"/>
</dbReference>
<keyword evidence="5" id="KW-0902">Two-component regulatory system</keyword>
<dbReference type="GO" id="GO:0043565">
    <property type="term" value="F:sequence-specific DNA binding"/>
    <property type="evidence" value="ECO:0007669"/>
    <property type="project" value="InterPro"/>
</dbReference>
<evidence type="ECO:0000256" key="7">
    <source>
        <dbReference type="ARBA" id="ARBA00023125"/>
    </source>
</evidence>
<dbReference type="InterPro" id="IPR011006">
    <property type="entry name" value="CheY-like_superfamily"/>
</dbReference>
<accession>A0A5E6YLX3</accession>
<proteinExistence type="predicted"/>
<dbReference type="GO" id="GO:0005524">
    <property type="term" value="F:ATP binding"/>
    <property type="evidence" value="ECO:0007669"/>
    <property type="project" value="UniProtKB-KW"/>
</dbReference>
<evidence type="ECO:0000256" key="1">
    <source>
        <dbReference type="ARBA" id="ARBA00022553"/>
    </source>
</evidence>
<gene>
    <name evidence="13" type="primary">dctD_2</name>
    <name evidence="13" type="ORF">PS685_01744</name>
</gene>
<name>A0A5E6YLX3_PSEFL</name>
<keyword evidence="1 10" id="KW-0597">Phosphoprotein</keyword>
<evidence type="ECO:0000256" key="3">
    <source>
        <dbReference type="ARBA" id="ARBA00022797"/>
    </source>
</evidence>
<sequence>MSQPIDPHVQVILIDDDPHLRQALYQTLDLAGLKVLPLAEANGLAERIGRDWPGVVVSDIRMPGMDGLELLAQLHGQDPELPVLLITGHGDVPLAVQAMRAGAYDFLEKPFASDALLDSVRRALALRALVMDNRSLRLALSDRQLLSSRLVGVSPAMLRLREQIGALAATKADVLILGETGSGKEVVARALHDLSARRNGPFVAINAGALAESVVESELFGHEPGAFTGAQKRRIGKFEFANGGTLFLDEIESMSLDVQVKLLRLLQERVVERLGGNQLIPLDIRVIAATKEDLRQAADQGRFRADLYYRLNVAPLRIAPLRERGEDVLMLFDYFAGEASVRHDLTPNVLQPAQRALLLRHTWPGNVRELQNVAERFALGLELALDNSAEGQQAAGNEVAGGLSEQVEHFEKSLIAAELERTHSSMRSLAEALGVPRKTLHDKLRKHGLNFDSASHPHPDELD</sequence>
<dbReference type="RefSeq" id="WP_150628620.1">
    <property type="nucleotide sequence ID" value="NZ_CABVHO010000012.1"/>
</dbReference>
<dbReference type="EMBL" id="CABVHO010000012">
    <property type="protein sequence ID" value="VVN54998.1"/>
    <property type="molecule type" value="Genomic_DNA"/>
</dbReference>